<dbReference type="Proteomes" id="UP000799539">
    <property type="component" value="Unassembled WGS sequence"/>
</dbReference>
<dbReference type="PANTHER" id="PTHR42085:SF1">
    <property type="entry name" value="F-BOX DOMAIN-CONTAINING PROTEIN"/>
    <property type="match status" value="1"/>
</dbReference>
<proteinExistence type="predicted"/>
<keyword evidence="2" id="KW-1185">Reference proteome</keyword>
<sequence length="218" mass="25148">MPPRKKLSRRTANPQFESRLSLLPLELRQEIYRHLFEDTVVVLPRRSSANRKGLSRSPPFLFTCRGFYLEAVDFYYKHSIFQIQHTRQNSQLPCLPKWLKQIGKKRAAVIKEIRVAPPIGEEKEWVEVITGKSGTPKAARDCCELAEWTIERAKYWVEKASGVQPLAEGVLKSRLKGRRIVSKSVGEGSDEPPSEVEVWTAKPKEYLKKWEEDNAKIC</sequence>
<gene>
    <name evidence="1" type="ORF">CERZMDRAFT_84678</name>
</gene>
<dbReference type="EMBL" id="ML992673">
    <property type="protein sequence ID" value="KAF2212308.1"/>
    <property type="molecule type" value="Genomic_DNA"/>
</dbReference>
<evidence type="ECO:0008006" key="3">
    <source>
        <dbReference type="Google" id="ProtNLM"/>
    </source>
</evidence>
<accession>A0A6A6FGE1</accession>
<dbReference type="OrthoDB" id="4757095at2759"/>
<evidence type="ECO:0000313" key="1">
    <source>
        <dbReference type="EMBL" id="KAF2212308.1"/>
    </source>
</evidence>
<name>A0A6A6FGE1_9PEZI</name>
<reference evidence="1" key="1">
    <citation type="journal article" date="2020" name="Stud. Mycol.">
        <title>101 Dothideomycetes genomes: a test case for predicting lifestyles and emergence of pathogens.</title>
        <authorList>
            <person name="Haridas S."/>
            <person name="Albert R."/>
            <person name="Binder M."/>
            <person name="Bloem J."/>
            <person name="Labutti K."/>
            <person name="Salamov A."/>
            <person name="Andreopoulos B."/>
            <person name="Baker S."/>
            <person name="Barry K."/>
            <person name="Bills G."/>
            <person name="Bluhm B."/>
            <person name="Cannon C."/>
            <person name="Castanera R."/>
            <person name="Culley D."/>
            <person name="Daum C."/>
            <person name="Ezra D."/>
            <person name="Gonzalez J."/>
            <person name="Henrissat B."/>
            <person name="Kuo A."/>
            <person name="Liang C."/>
            <person name="Lipzen A."/>
            <person name="Lutzoni F."/>
            <person name="Magnuson J."/>
            <person name="Mondo S."/>
            <person name="Nolan M."/>
            <person name="Ohm R."/>
            <person name="Pangilinan J."/>
            <person name="Park H.-J."/>
            <person name="Ramirez L."/>
            <person name="Alfaro M."/>
            <person name="Sun H."/>
            <person name="Tritt A."/>
            <person name="Yoshinaga Y."/>
            <person name="Zwiers L.-H."/>
            <person name="Turgeon B."/>
            <person name="Goodwin S."/>
            <person name="Spatafora J."/>
            <person name="Crous P."/>
            <person name="Grigoriev I."/>
        </authorList>
    </citation>
    <scope>NUCLEOTIDE SEQUENCE</scope>
    <source>
        <strain evidence="1">SCOH1-5</strain>
    </source>
</reference>
<protein>
    <recommendedName>
        <fullName evidence="3">F-box domain-containing protein</fullName>
    </recommendedName>
</protein>
<dbReference type="InterPro" id="IPR038883">
    <property type="entry name" value="AN11006-like"/>
</dbReference>
<dbReference type="PANTHER" id="PTHR42085">
    <property type="entry name" value="F-BOX DOMAIN-CONTAINING PROTEIN"/>
    <property type="match status" value="1"/>
</dbReference>
<dbReference type="AlphaFoldDB" id="A0A6A6FGE1"/>
<organism evidence="1 2">
    <name type="scientific">Cercospora zeae-maydis SCOH1-5</name>
    <dbReference type="NCBI Taxonomy" id="717836"/>
    <lineage>
        <taxon>Eukaryota</taxon>
        <taxon>Fungi</taxon>
        <taxon>Dikarya</taxon>
        <taxon>Ascomycota</taxon>
        <taxon>Pezizomycotina</taxon>
        <taxon>Dothideomycetes</taxon>
        <taxon>Dothideomycetidae</taxon>
        <taxon>Mycosphaerellales</taxon>
        <taxon>Mycosphaerellaceae</taxon>
        <taxon>Cercospora</taxon>
    </lineage>
</organism>
<evidence type="ECO:0000313" key="2">
    <source>
        <dbReference type="Proteomes" id="UP000799539"/>
    </source>
</evidence>